<dbReference type="GO" id="GO:0007064">
    <property type="term" value="P:mitotic sister chromatid cohesion"/>
    <property type="evidence" value="ECO:0007669"/>
    <property type="project" value="InterPro"/>
</dbReference>
<dbReference type="Pfam" id="PF20168">
    <property type="entry name" value="PDS5"/>
    <property type="match status" value="3"/>
</dbReference>
<evidence type="ECO:0000256" key="4">
    <source>
        <dbReference type="ARBA" id="ARBA00023242"/>
    </source>
</evidence>
<dbReference type="OrthoDB" id="200660at2759"/>
<dbReference type="GO" id="GO:0006281">
    <property type="term" value="P:DNA repair"/>
    <property type="evidence" value="ECO:0007669"/>
    <property type="project" value="TreeGrafter"/>
</dbReference>
<gene>
    <name evidence="7" type="ORF">pdam_00020471</name>
</gene>
<keyword evidence="8" id="KW-1185">Reference proteome</keyword>
<feature type="compositionally biased region" description="Basic and acidic residues" evidence="6">
    <location>
        <begin position="945"/>
        <end position="957"/>
    </location>
</feature>
<evidence type="ECO:0000256" key="3">
    <source>
        <dbReference type="ARBA" id="ARBA00022776"/>
    </source>
</evidence>
<evidence type="ECO:0000256" key="5">
    <source>
        <dbReference type="ARBA" id="ARBA00023306"/>
    </source>
</evidence>
<keyword evidence="2" id="KW-0132">Cell division</keyword>
<reference evidence="7 8" key="1">
    <citation type="journal article" date="2018" name="Sci. Rep.">
        <title>Comparative analysis of the Pocillopora damicornis genome highlights role of immune system in coral evolution.</title>
        <authorList>
            <person name="Cunning R."/>
            <person name="Bay R.A."/>
            <person name="Gillette P."/>
            <person name="Baker A.C."/>
            <person name="Traylor-Knowles N."/>
        </authorList>
    </citation>
    <scope>NUCLEOTIDE SEQUENCE [LARGE SCALE GENOMIC DNA]</scope>
    <source>
        <strain evidence="7">RSMAS</strain>
        <tissue evidence="7">Whole animal</tissue>
    </source>
</reference>
<keyword evidence="3" id="KW-0498">Mitosis</keyword>
<dbReference type="STRING" id="46731.A0A3M6V0T8"/>
<accession>A0A3M6V0T8</accession>
<dbReference type="SUPFAM" id="SSF48371">
    <property type="entry name" value="ARM repeat"/>
    <property type="match status" value="1"/>
</dbReference>
<dbReference type="GO" id="GO:0000785">
    <property type="term" value="C:chromatin"/>
    <property type="evidence" value="ECO:0007669"/>
    <property type="project" value="TreeGrafter"/>
</dbReference>
<keyword evidence="5" id="KW-0131">Cell cycle</keyword>
<dbReference type="AlphaFoldDB" id="A0A3M6V0T8"/>
<proteinExistence type="predicted"/>
<dbReference type="GO" id="GO:0005634">
    <property type="term" value="C:nucleus"/>
    <property type="evidence" value="ECO:0007669"/>
    <property type="project" value="UniProtKB-SubCell"/>
</dbReference>
<sequence length="1106" mass="124733">MPRNESGSSPRKRAAATDLHERLSKDELIKRLKAVFLMMTNQLKGLGNTKSNLSKKSFYLLESLALVKSFNICLELDFQDIILQLFKVLFQVVNENHSNKIQNFMLDVMCPIIQEGDSIPQELLDTVLVNIIEPQKSENVVAYKLTCEFIKRTSSSLEPYLQMLNRICPSVLLSVVPQLEFKLKSEDVEERLSVTELLGQMFSEQDSELATQNKALWNSYLGRFVDISVDVRVECIKRCKEFLKNHPDLVTDIGDKLHERQRDPDERVRQEVVITICDAAAENISGVSDQLLNDVCERTRDKKSQDNETLVFSKIISLARAFPDAFKFQENLKKLRGMIKEPSLRELLKTCVNPNVGCSNVFKAVSDVVVRLGSKHPVLETLKALLDRAAPLLVDENCIKALFKLVKDAIEGLADDEDDEYEWHESSGIKPVGKKGLALLLGLAGVFPSQFQSDDTFQQLLVFLKNKDQEIVDHSLKMLALTGDGIEKVNKSLANYYHPVLSKLALKGTPCQAKHSLRSIAKISAASSQPFDRVFTNLVSSLSYDCPLLLTTLTALGEIALLAPSLFETQRPAIVRDFVVKELLMKDRGETADSNESEGEWCEDRDVTQETQTKIKGIRLLVKWLRGRQGNHKSSVQPVLRLLDSMLTHKGDLQQQGCVKAADCSRLRLAAACGMIKIAQEPHYIEYITLENFQRLSLVMQDPCYEVRDKFTKKLHKAEDVLKLPLEYLGIFALAAPEPVKERKTQVRQMITKNVKTRRDYLKQHSAAQECSHSILPEYALPCVIHMLAHHPDFKQDDHETLVQFKDYLWFFMEPIMAKADNYSFLKKLVENVKETKDAQAPDDEEVNKNLYTVCDLALGLILNKVHTFVLKEFPGNLVLPKRFFVPSEGGGPNTKNYLPKGFQFTTAKGQKKGSAVESKLTPSKKRGRPANSSEKSAPKKSRKTSPDKDTKREKKTSAKQLNMSDKRKNSRQKNASPPESPRSTEKSSSTTKSSPSPRRGRAAKRLVSELDALPEDEPTQDSGTSSLESPKKPLSTRQISQQSSRTKSRNEVNGVTDKSPSKVKRKKDTEESNSSPVKKRKESASPPTKRKEPTLVVKRKISKRR</sequence>
<dbReference type="EMBL" id="RCHS01000324">
    <property type="protein sequence ID" value="RMX59502.1"/>
    <property type="molecule type" value="Genomic_DNA"/>
</dbReference>
<dbReference type="PANTHER" id="PTHR12663">
    <property type="entry name" value="ANDROGEN INDUCED INHIBITOR OF PROLIFERATION AS3 / PDS5-RELATED"/>
    <property type="match status" value="1"/>
</dbReference>
<dbReference type="Proteomes" id="UP000275408">
    <property type="component" value="Unassembled WGS sequence"/>
</dbReference>
<evidence type="ECO:0000256" key="2">
    <source>
        <dbReference type="ARBA" id="ARBA00022618"/>
    </source>
</evidence>
<dbReference type="InterPro" id="IPR039776">
    <property type="entry name" value="Pds5"/>
</dbReference>
<keyword evidence="4" id="KW-0539">Nucleus</keyword>
<dbReference type="GO" id="GO:0051301">
    <property type="term" value="P:cell division"/>
    <property type="evidence" value="ECO:0007669"/>
    <property type="project" value="UniProtKB-KW"/>
</dbReference>
<comment type="subcellular location">
    <subcellularLocation>
        <location evidence="1">Nucleus</location>
    </subcellularLocation>
</comment>
<feature type="compositionally biased region" description="Low complexity" evidence="6">
    <location>
        <begin position="1036"/>
        <end position="1046"/>
    </location>
</feature>
<dbReference type="Gene3D" id="1.25.10.10">
    <property type="entry name" value="Leucine-rich Repeat Variant"/>
    <property type="match status" value="1"/>
</dbReference>
<dbReference type="InterPro" id="IPR016024">
    <property type="entry name" value="ARM-type_fold"/>
</dbReference>
<evidence type="ECO:0000313" key="7">
    <source>
        <dbReference type="EMBL" id="RMX59502.1"/>
    </source>
</evidence>
<protein>
    <submittedName>
        <fullName evidence="7">Uncharacterized protein</fullName>
    </submittedName>
</protein>
<name>A0A3M6V0T8_POCDA</name>
<evidence type="ECO:0000256" key="1">
    <source>
        <dbReference type="ARBA" id="ARBA00004123"/>
    </source>
</evidence>
<feature type="compositionally biased region" description="Low complexity" evidence="6">
    <location>
        <begin position="987"/>
        <end position="998"/>
    </location>
</feature>
<dbReference type="InterPro" id="IPR011989">
    <property type="entry name" value="ARM-like"/>
</dbReference>
<feature type="region of interest" description="Disordered" evidence="6">
    <location>
        <begin position="906"/>
        <end position="1106"/>
    </location>
</feature>
<evidence type="ECO:0000313" key="8">
    <source>
        <dbReference type="Proteomes" id="UP000275408"/>
    </source>
</evidence>
<dbReference type="PANTHER" id="PTHR12663:SF0">
    <property type="entry name" value="PRECOCIOUS DISSOCIATION OF SISTERS 5, ISOFORM A"/>
    <property type="match status" value="1"/>
</dbReference>
<evidence type="ECO:0000256" key="6">
    <source>
        <dbReference type="SAM" id="MobiDB-lite"/>
    </source>
</evidence>
<comment type="caution">
    <text evidence="7">The sequence shown here is derived from an EMBL/GenBank/DDBJ whole genome shotgun (WGS) entry which is preliminary data.</text>
</comment>
<organism evidence="7 8">
    <name type="scientific">Pocillopora damicornis</name>
    <name type="common">Cauliflower coral</name>
    <name type="synonym">Millepora damicornis</name>
    <dbReference type="NCBI Taxonomy" id="46731"/>
    <lineage>
        <taxon>Eukaryota</taxon>
        <taxon>Metazoa</taxon>
        <taxon>Cnidaria</taxon>
        <taxon>Anthozoa</taxon>
        <taxon>Hexacorallia</taxon>
        <taxon>Scleractinia</taxon>
        <taxon>Astrocoeniina</taxon>
        <taxon>Pocilloporidae</taxon>
        <taxon>Pocillopora</taxon>
    </lineage>
</organism>